<organism evidence="2 3">
    <name type="scientific">Candidatus Nesciobacter abundans</name>
    <dbReference type="NCBI Taxonomy" id="2601668"/>
    <lineage>
        <taxon>Bacteria</taxon>
        <taxon>Pseudomonadati</taxon>
        <taxon>Pseudomonadota</taxon>
        <taxon>Alphaproteobacteria</taxon>
        <taxon>Holosporales</taxon>
        <taxon>Holosporaceae</taxon>
        <taxon>Candidatus Nesciobacter</taxon>
    </lineage>
</organism>
<dbReference type="EMBL" id="CP043314">
    <property type="protein sequence ID" value="QEK38880.1"/>
    <property type="molecule type" value="Genomic_DNA"/>
</dbReference>
<evidence type="ECO:0000256" key="1">
    <source>
        <dbReference type="SAM" id="Coils"/>
    </source>
</evidence>
<proteinExistence type="predicted"/>
<evidence type="ECO:0000313" key="2">
    <source>
        <dbReference type="EMBL" id="QEK38880.1"/>
    </source>
</evidence>
<name>A0A5C0UGM4_9PROT</name>
<protein>
    <submittedName>
        <fullName evidence="2">Uncharacterized protein</fullName>
    </submittedName>
</protein>
<feature type="coiled-coil region" evidence="1">
    <location>
        <begin position="36"/>
        <end position="84"/>
    </location>
</feature>
<dbReference type="Proteomes" id="UP000324924">
    <property type="component" value="Chromosome"/>
</dbReference>
<dbReference type="KEGG" id="nabu:FZC36_00295"/>
<evidence type="ECO:0000313" key="3">
    <source>
        <dbReference type="Proteomes" id="UP000324924"/>
    </source>
</evidence>
<gene>
    <name evidence="2" type="ORF">FZC36_00295</name>
</gene>
<keyword evidence="3" id="KW-1185">Reference proteome</keyword>
<reference evidence="2 3" key="1">
    <citation type="submission" date="2019-08" db="EMBL/GenBank/DDBJ databases">
        <title>Highly reduced genomes of protist endosymbionts show evolutionary convergence.</title>
        <authorList>
            <person name="George E."/>
            <person name="Husnik F."/>
            <person name="Tashyreva D."/>
            <person name="Prokopchuk G."/>
            <person name="Horak A."/>
            <person name="Kwong W.K."/>
            <person name="Lukes J."/>
            <person name="Keeling P.J."/>
        </authorList>
    </citation>
    <scope>NUCLEOTIDE SEQUENCE [LARGE SCALE GENOMIC DNA]</scope>
    <source>
        <strain evidence="2">1604HC</strain>
    </source>
</reference>
<accession>A0A5C0UGM4</accession>
<keyword evidence="1" id="KW-0175">Coiled coil</keyword>
<dbReference type="RefSeq" id="WP_148972003.1">
    <property type="nucleotide sequence ID" value="NZ_CP043314.1"/>
</dbReference>
<sequence>MIFNKIFYEFCSFLVSFLIMKKFLFPFIKRYVFIYSESIENSVKDRSDKINNLELELSSMKSKIDELKEEYKIKASKLPQKEKELIEKLIERHSKILDSKSKFLETEINNMWSTSSSRMKDECKKIIFNEVKSKILKMNLDFSSNLDTIKRVLNDFSENKDSDVVFEKSQDDLSRDI</sequence>
<dbReference type="AlphaFoldDB" id="A0A5C0UGM4"/>